<reference evidence="1 2" key="1">
    <citation type="submission" date="2015-06" db="EMBL/GenBank/DDBJ databases">
        <title>Prevotella sp. 109, sp. nov., a novel member of the family Prevotellaceae isolated from human faeces.</title>
        <authorList>
            <person name="Shkoporov A.N."/>
            <person name="Chaplin A.V."/>
            <person name="Kafarskaia L.I."/>
            <person name="Efimov B.A."/>
        </authorList>
    </citation>
    <scope>NUCLEOTIDE SEQUENCE [LARGE SCALE GENOMIC DNA]</scope>
    <source>
        <strain evidence="1 2">109</strain>
    </source>
</reference>
<dbReference type="InterPro" id="IPR038765">
    <property type="entry name" value="Papain-like_cys_pep_sf"/>
</dbReference>
<comment type="caution">
    <text evidence="1">The sequence shown here is derived from an EMBL/GenBank/DDBJ whole genome shotgun (WGS) entry which is preliminary data.</text>
</comment>
<evidence type="ECO:0000313" key="1">
    <source>
        <dbReference type="EMBL" id="KOO67720.1"/>
    </source>
</evidence>
<dbReference type="Proteomes" id="UP000036951">
    <property type="component" value="Unassembled WGS sequence"/>
</dbReference>
<dbReference type="AlphaFoldDB" id="A0A8E1QW81"/>
<keyword evidence="2" id="KW-1185">Reference proteome</keyword>
<dbReference type="InterPro" id="IPR024453">
    <property type="entry name" value="Peptidase_C92"/>
</dbReference>
<organism evidence="1 2">
    <name type="scientific">Xylanibacter rarus</name>
    <dbReference type="NCBI Taxonomy" id="1676614"/>
    <lineage>
        <taxon>Bacteria</taxon>
        <taxon>Pseudomonadati</taxon>
        <taxon>Bacteroidota</taxon>
        <taxon>Bacteroidia</taxon>
        <taxon>Bacteroidales</taxon>
        <taxon>Prevotellaceae</taxon>
        <taxon>Xylanibacter</taxon>
    </lineage>
</organism>
<accession>A0A8E1QW81</accession>
<protein>
    <recommendedName>
        <fullName evidence="3">Permuted papain-like amidase YaeF/Yiix C92 family enzyme</fullName>
    </recommendedName>
</protein>
<dbReference type="PROSITE" id="PS51257">
    <property type="entry name" value="PROKAR_LIPOPROTEIN"/>
    <property type="match status" value="1"/>
</dbReference>
<dbReference type="Gene3D" id="3.90.1720.10">
    <property type="entry name" value="endopeptidase domain like (from Nostoc punctiforme)"/>
    <property type="match status" value="1"/>
</dbReference>
<name>A0A8E1QW81_9BACT</name>
<sequence>MKTAICLALLTATLISCNDKKDLTIFPAGCELKTGDIVFRRGGGISSHAVMMADRNGRYSHVGIVVDSAGKKMIVHAVPDEPDFEGDPDRVKMETPEKFFSPINANAGEVKRLKGDTIIPLKAAEYAMQTYRRNTLFDHDYDDSDTTKMYCCELVEFAYAKAGLTLAGTERHDISLPGMKKIRCMLPSDICNNKSLKKIIAF</sequence>
<dbReference type="EMBL" id="LFQU01000028">
    <property type="protein sequence ID" value="KOO67720.1"/>
    <property type="molecule type" value="Genomic_DNA"/>
</dbReference>
<dbReference type="Pfam" id="PF05708">
    <property type="entry name" value="Peptidase_C92"/>
    <property type="match status" value="1"/>
</dbReference>
<dbReference type="SUPFAM" id="SSF54001">
    <property type="entry name" value="Cysteine proteinases"/>
    <property type="match status" value="1"/>
</dbReference>
<evidence type="ECO:0008006" key="3">
    <source>
        <dbReference type="Google" id="ProtNLM"/>
    </source>
</evidence>
<proteinExistence type="predicted"/>
<gene>
    <name evidence="1" type="ORF">ACU52_11945</name>
</gene>
<evidence type="ECO:0000313" key="2">
    <source>
        <dbReference type="Proteomes" id="UP000036951"/>
    </source>
</evidence>